<reference evidence="2 3" key="1">
    <citation type="submission" date="2014-09" db="EMBL/GenBank/DDBJ databases">
        <authorList>
            <person name="Martin A.A."/>
        </authorList>
    </citation>
    <scope>NUCLEOTIDE SEQUENCE</scope>
    <source>
        <strain evidence="3">ED321</strain>
        <strain evidence="2">ED321 Heterogonic</strain>
    </source>
</reference>
<accession>A0A090L6K4</accession>
<sequence length="154" mass="17675">MNFEGIPSMLQQVSSRFLITASAISVGAYLFYIIRKYYIYSFKKILKKENDLFTNNELLSNYLDSNDVSTASLPFNNSEIYNGEIEEEKDLLSLSYIPLHPTSFQNDGNLFSLSTTQHYTIYDEDYSKNEYNSDKDSTCSNFSCETAVGFKTPF</sequence>
<name>A0A090L6K4_STRRB</name>
<gene>
    <name evidence="2 4 5" type="ORF">SRAE_1000139400</name>
</gene>
<keyword evidence="1" id="KW-0812">Transmembrane</keyword>
<dbReference type="CTD" id="36375494"/>
<evidence type="ECO:0000313" key="5">
    <source>
        <dbReference type="WormBase" id="SRAE_1000139400"/>
    </source>
</evidence>
<keyword evidence="1" id="KW-1133">Transmembrane helix</keyword>
<feature type="transmembrane region" description="Helical" evidence="1">
    <location>
        <begin position="17"/>
        <end position="34"/>
    </location>
</feature>
<keyword evidence="1" id="KW-0472">Membrane</keyword>
<organism evidence="2">
    <name type="scientific">Strongyloides ratti</name>
    <name type="common">Parasitic roundworm</name>
    <dbReference type="NCBI Taxonomy" id="34506"/>
    <lineage>
        <taxon>Eukaryota</taxon>
        <taxon>Metazoa</taxon>
        <taxon>Ecdysozoa</taxon>
        <taxon>Nematoda</taxon>
        <taxon>Chromadorea</taxon>
        <taxon>Rhabditida</taxon>
        <taxon>Tylenchina</taxon>
        <taxon>Panagrolaimomorpha</taxon>
        <taxon>Strongyloidoidea</taxon>
        <taxon>Strongyloididae</taxon>
        <taxon>Strongyloides</taxon>
    </lineage>
</organism>
<protein>
    <submittedName>
        <fullName evidence="2 4">Uncharacterized protein</fullName>
    </submittedName>
</protein>
<dbReference type="EMBL" id="LN609528">
    <property type="protein sequence ID" value="CEF63129.1"/>
    <property type="molecule type" value="Genomic_DNA"/>
</dbReference>
<dbReference type="GeneID" id="36375494"/>
<dbReference type="RefSeq" id="XP_024502331.1">
    <property type="nucleotide sequence ID" value="XM_024648343.1"/>
</dbReference>
<dbReference type="Proteomes" id="UP000035682">
    <property type="component" value="Unplaced"/>
</dbReference>
<dbReference type="WormBase" id="SRAE_1000139400">
    <property type="protein sequence ID" value="SRP00712"/>
    <property type="gene ID" value="WBGene00257999"/>
</dbReference>
<evidence type="ECO:0000313" key="2">
    <source>
        <dbReference type="EMBL" id="CEF63129.1"/>
    </source>
</evidence>
<proteinExistence type="predicted"/>
<dbReference type="WBParaSite" id="SRAE_1000139400.1">
    <property type="protein sequence ID" value="SRAE_1000139400.1"/>
    <property type="gene ID" value="WBGene00257999"/>
</dbReference>
<evidence type="ECO:0000313" key="4">
    <source>
        <dbReference type="WBParaSite" id="SRAE_1000139400.1"/>
    </source>
</evidence>
<evidence type="ECO:0000256" key="1">
    <source>
        <dbReference type="SAM" id="Phobius"/>
    </source>
</evidence>
<evidence type="ECO:0000313" key="3">
    <source>
        <dbReference type="Proteomes" id="UP000035682"/>
    </source>
</evidence>
<dbReference type="AlphaFoldDB" id="A0A090L6K4"/>
<keyword evidence="3" id="KW-1185">Reference proteome</keyword>
<reference evidence="4" key="2">
    <citation type="submission" date="2020-12" db="UniProtKB">
        <authorList>
            <consortium name="WormBaseParasite"/>
        </authorList>
    </citation>
    <scope>IDENTIFICATION</scope>
</reference>